<evidence type="ECO:0000313" key="12">
    <source>
        <dbReference type="Proteomes" id="UP000746690"/>
    </source>
</evidence>
<feature type="transmembrane region" description="Helical" evidence="9">
    <location>
        <begin position="137"/>
        <end position="159"/>
    </location>
</feature>
<dbReference type="InterPro" id="IPR003663">
    <property type="entry name" value="Sugar/inositol_transpt"/>
</dbReference>
<name>A0ABX1RW03_9FLAO</name>
<comment type="similarity">
    <text evidence="2 8">Belongs to the major facilitator superfamily. Sugar transporter (TC 2.A.1.1) family.</text>
</comment>
<evidence type="ECO:0000256" key="8">
    <source>
        <dbReference type="RuleBase" id="RU003346"/>
    </source>
</evidence>
<evidence type="ECO:0000256" key="5">
    <source>
        <dbReference type="ARBA" id="ARBA00022692"/>
    </source>
</evidence>
<dbReference type="InterPro" id="IPR020846">
    <property type="entry name" value="MFS_dom"/>
</dbReference>
<feature type="transmembrane region" description="Helical" evidence="9">
    <location>
        <begin position="418"/>
        <end position="440"/>
    </location>
</feature>
<evidence type="ECO:0000256" key="1">
    <source>
        <dbReference type="ARBA" id="ARBA00004651"/>
    </source>
</evidence>
<dbReference type="EMBL" id="JABBHF010000002">
    <property type="protein sequence ID" value="NMH86853.1"/>
    <property type="molecule type" value="Genomic_DNA"/>
</dbReference>
<feature type="transmembrane region" description="Helical" evidence="9">
    <location>
        <begin position="356"/>
        <end position="381"/>
    </location>
</feature>
<feature type="transmembrane region" description="Helical" evidence="9">
    <location>
        <begin position="104"/>
        <end position="125"/>
    </location>
</feature>
<dbReference type="Pfam" id="PF00083">
    <property type="entry name" value="Sugar_tr"/>
    <property type="match status" value="1"/>
</dbReference>
<feature type="transmembrane region" description="Helical" evidence="9">
    <location>
        <begin position="184"/>
        <end position="204"/>
    </location>
</feature>
<reference evidence="11 12" key="1">
    <citation type="submission" date="2020-04" db="EMBL/GenBank/DDBJ databases">
        <title>A Flavivirga sp. nov.</title>
        <authorList>
            <person name="Sun X."/>
        </authorList>
    </citation>
    <scope>NUCLEOTIDE SEQUENCE [LARGE SCALE GENOMIC DNA]</scope>
    <source>
        <strain evidence="11 12">Y03</strain>
    </source>
</reference>
<sequence>MKLNTKYIFAISMVSAMGGLLFGYDWVVIGGAKPFYEKFFQITQSPSLQGWAMSCALIGCLFGAITSGIFSDKFGRKRLLIFSALLFVASAIGTGATSSFNLFIIYRIMGGIGIGLASNLSPMYIAEVSPAKTRGKFVSLNQLTIVIGILLAQIANLMIAEPVASDATNAEILTSWNGQWGWRWMFWAEIIPSGLFFILMFFVPESPRWLVQNRSENKAGKILEKIGGLEYAKLELASVKKTLTSASEKVSFSQLLKPGLRPVLIIGIVLAAFQQWCGINVIFNYAEEIFEAAGYGVSDILFNIVVTGSVNLIFTFVAIYTVDKLGRRALMLIGAGGLAGIYAVMGFAYHFNVAGWPLLLLVVIAIACYAMSLAPVTWVILSEIFPNRIRGAAMAVATVSLWSACFLLTYTFPILNDALGTSGIFWLYGIICLAGFIFVLKKLPETKGKSLEQIEEELTKKNVS</sequence>
<keyword evidence="7 9" id="KW-0472">Membrane</keyword>
<feature type="transmembrane region" description="Helical" evidence="9">
    <location>
        <begin position="329"/>
        <end position="350"/>
    </location>
</feature>
<evidence type="ECO:0000313" key="11">
    <source>
        <dbReference type="EMBL" id="NMH86853.1"/>
    </source>
</evidence>
<feature type="transmembrane region" description="Helical" evidence="9">
    <location>
        <begin position="7"/>
        <end position="29"/>
    </location>
</feature>
<comment type="subcellular location">
    <subcellularLocation>
        <location evidence="1">Cell membrane</location>
        <topology evidence="1">Multi-pass membrane protein</topology>
    </subcellularLocation>
</comment>
<keyword evidence="12" id="KW-1185">Reference proteome</keyword>
<dbReference type="NCBIfam" id="TIGR00879">
    <property type="entry name" value="SP"/>
    <property type="match status" value="1"/>
</dbReference>
<dbReference type="PRINTS" id="PR00171">
    <property type="entry name" value="SUGRTRNSPORT"/>
</dbReference>
<dbReference type="InterPro" id="IPR036259">
    <property type="entry name" value="MFS_trans_sf"/>
</dbReference>
<dbReference type="RefSeq" id="WP_169670786.1">
    <property type="nucleotide sequence ID" value="NZ_JABBHF010000002.1"/>
</dbReference>
<dbReference type="Gene3D" id="1.20.1250.20">
    <property type="entry name" value="MFS general substrate transporter like domains"/>
    <property type="match status" value="2"/>
</dbReference>
<dbReference type="CDD" id="cd17359">
    <property type="entry name" value="MFS_XylE_like"/>
    <property type="match status" value="1"/>
</dbReference>
<dbReference type="PROSITE" id="PS00217">
    <property type="entry name" value="SUGAR_TRANSPORT_2"/>
    <property type="match status" value="1"/>
</dbReference>
<gene>
    <name evidence="11" type="ORF">HHX25_05010</name>
</gene>
<dbReference type="InterPro" id="IPR005828">
    <property type="entry name" value="MFS_sugar_transport-like"/>
</dbReference>
<evidence type="ECO:0000256" key="2">
    <source>
        <dbReference type="ARBA" id="ARBA00010992"/>
    </source>
</evidence>
<dbReference type="PANTHER" id="PTHR48020:SF12">
    <property type="entry name" value="PROTON MYO-INOSITOL COTRANSPORTER"/>
    <property type="match status" value="1"/>
</dbReference>
<keyword evidence="4" id="KW-1003">Cell membrane</keyword>
<dbReference type="Proteomes" id="UP000746690">
    <property type="component" value="Unassembled WGS sequence"/>
</dbReference>
<evidence type="ECO:0000256" key="6">
    <source>
        <dbReference type="ARBA" id="ARBA00022989"/>
    </source>
</evidence>
<evidence type="ECO:0000256" key="7">
    <source>
        <dbReference type="ARBA" id="ARBA00023136"/>
    </source>
</evidence>
<proteinExistence type="inferred from homology"/>
<keyword evidence="6 9" id="KW-1133">Transmembrane helix</keyword>
<dbReference type="InterPro" id="IPR050814">
    <property type="entry name" value="Myo-inositol_Transporter"/>
</dbReference>
<feature type="domain" description="Major facilitator superfamily (MFS) profile" evidence="10">
    <location>
        <begin position="11"/>
        <end position="447"/>
    </location>
</feature>
<dbReference type="PANTHER" id="PTHR48020">
    <property type="entry name" value="PROTON MYO-INOSITOL COTRANSPORTER"/>
    <property type="match status" value="1"/>
</dbReference>
<evidence type="ECO:0000256" key="3">
    <source>
        <dbReference type="ARBA" id="ARBA00022448"/>
    </source>
</evidence>
<feature type="transmembrane region" description="Helical" evidence="9">
    <location>
        <begin position="263"/>
        <end position="285"/>
    </location>
</feature>
<keyword evidence="5 9" id="KW-0812">Transmembrane</keyword>
<comment type="caution">
    <text evidence="11">The sequence shown here is derived from an EMBL/GenBank/DDBJ whole genome shotgun (WGS) entry which is preliminary data.</text>
</comment>
<organism evidence="11 12">
    <name type="scientific">Flavivirga algicola</name>
    <dbReference type="NCBI Taxonomy" id="2729136"/>
    <lineage>
        <taxon>Bacteria</taxon>
        <taxon>Pseudomonadati</taxon>
        <taxon>Bacteroidota</taxon>
        <taxon>Flavobacteriia</taxon>
        <taxon>Flavobacteriales</taxon>
        <taxon>Flavobacteriaceae</taxon>
        <taxon>Flavivirga</taxon>
    </lineage>
</organism>
<dbReference type="PROSITE" id="PS50850">
    <property type="entry name" value="MFS"/>
    <property type="match status" value="1"/>
</dbReference>
<dbReference type="InterPro" id="IPR047984">
    <property type="entry name" value="XylE-like"/>
</dbReference>
<protein>
    <submittedName>
        <fullName evidence="11">Sugar porter family MFS transporter</fullName>
    </submittedName>
</protein>
<evidence type="ECO:0000259" key="10">
    <source>
        <dbReference type="PROSITE" id="PS50850"/>
    </source>
</evidence>
<feature type="transmembrane region" description="Helical" evidence="9">
    <location>
        <begin position="393"/>
        <end position="412"/>
    </location>
</feature>
<feature type="transmembrane region" description="Helical" evidence="9">
    <location>
        <begin position="49"/>
        <end position="70"/>
    </location>
</feature>
<keyword evidence="3 8" id="KW-0813">Transport</keyword>
<feature type="transmembrane region" description="Helical" evidence="9">
    <location>
        <begin position="79"/>
        <end position="98"/>
    </location>
</feature>
<dbReference type="PROSITE" id="PS00216">
    <property type="entry name" value="SUGAR_TRANSPORT_1"/>
    <property type="match status" value="2"/>
</dbReference>
<evidence type="ECO:0000256" key="4">
    <source>
        <dbReference type="ARBA" id="ARBA00022475"/>
    </source>
</evidence>
<dbReference type="InterPro" id="IPR005829">
    <property type="entry name" value="Sugar_transporter_CS"/>
</dbReference>
<evidence type="ECO:0000256" key="9">
    <source>
        <dbReference type="SAM" id="Phobius"/>
    </source>
</evidence>
<feature type="transmembrane region" description="Helical" evidence="9">
    <location>
        <begin position="300"/>
        <end position="322"/>
    </location>
</feature>
<dbReference type="SUPFAM" id="SSF103473">
    <property type="entry name" value="MFS general substrate transporter"/>
    <property type="match status" value="1"/>
</dbReference>
<accession>A0ABX1RW03</accession>